<accession>A0A813GZ90</accession>
<keyword evidence="3" id="KW-1185">Reference proteome</keyword>
<reference evidence="2" key="1">
    <citation type="submission" date="2021-02" db="EMBL/GenBank/DDBJ databases">
        <authorList>
            <person name="Dougan E. K."/>
            <person name="Rhodes N."/>
            <person name="Thang M."/>
            <person name="Chan C."/>
        </authorList>
    </citation>
    <scope>NUCLEOTIDE SEQUENCE</scope>
</reference>
<dbReference type="Proteomes" id="UP000654075">
    <property type="component" value="Unassembled WGS sequence"/>
</dbReference>
<dbReference type="EMBL" id="CAJNNV010029921">
    <property type="protein sequence ID" value="CAE8630633.1"/>
    <property type="molecule type" value="Genomic_DNA"/>
</dbReference>
<protein>
    <submittedName>
        <fullName evidence="2">Uncharacterized protein</fullName>
    </submittedName>
</protein>
<organism evidence="2 3">
    <name type="scientific">Polarella glacialis</name>
    <name type="common">Dinoflagellate</name>
    <dbReference type="NCBI Taxonomy" id="89957"/>
    <lineage>
        <taxon>Eukaryota</taxon>
        <taxon>Sar</taxon>
        <taxon>Alveolata</taxon>
        <taxon>Dinophyceae</taxon>
        <taxon>Suessiales</taxon>
        <taxon>Suessiaceae</taxon>
        <taxon>Polarella</taxon>
    </lineage>
</organism>
<sequence>MSAGFPKVNCSAAVKKPVLLHLQPSAAKKLTLRRSPGIGCGFARQRLAMAVGVSSLSTRLLQPCQLEGGCPLGSAVGLQATKHCRALVSQFSTLSASPSCNTRTERSHLRYGSVGGNTYQPMCSCWPMQKFGCTLLPKVVLSPGTCSFGTEERMIATRRYGTQLCVVTLPVPIVAGRRGGSEPGAVAAQTCMQGRKATSRQMRVAWLGSHPNSPSARSGVVARRSVVHSPCQSRSTGVLAGRNCRQALGIASGLQSATTGATKAPTGQIQACVSLRVRQLQLELSLVSVALQVSALQLPAPTAVIVRPVCTPVQQHCFRSSSFPVRTVRGRPSDQVPRENWRPRSKSKRPLSVGGLDCFRSVGAIVVEQSPKVLLCTLQQGQMLIGKSMLQDTPLSTASSAYTSWLCMWRSLSVTGTACVGAGGRLQQAPCTRTGMNLMGRAVLTSRRSAAPPQRQQLNAGSSSQLVSPESFSGMKQLAPTTLPAQRVVFPQVRALSQSFWKLQLGVASSCRHPNSCRAWTSCLLGRGAASVTAAAQQEAHQSSISLLSSASRAERQQTKALRLPHHTANSFKCVGSIRQSRDHTAHSFTCVAKEWMSCRQRSLATSSHQSMPMPVLHGLAQKGDLPRLSPDRESERYTWHPLPVQPISSARPVEPTGPIRARLRLCTSDKLHSCHLRSWEASGNVLVQQLLVLPSFSRPPCTCGARASSTVFVLPSRVLLSLACLQKPWFSFVAAGDYKGCPVQAPQVPARALSSASPAPTSLWRASPEVSTSPEAISNNNNTIAARLGGGGLASGGLPVLLSVPLHVEVEPRDHQEQPNYSSARGDGLPSAKLQAVEAVGRATSLRATRCCLHIIAAAIRAEVQVLPPQLLVQTVERRRFQAQPLKTSWPSFCGGFALTSSALGRRCSPLSGPAVKLQGAPIRVPGHAMKQSRQFCCCSHAVQAAQPRGSTSAGSLTPCRGDCELLMSPFFDVASTAAALAPVELGWARHLVRRSLLSSTLETCIGQVALRLASLGKADAASSYFAVTCTSTPETDSVAQHNQSHMKRSVGSNGLSIVCKQALTAHRYLGLQNKSPPVDSASASGCSGSVISHNQRCIARTPVCFCSCLPVAADLISSTSATSPRPPIVRLLTRRLLPCFTPCEISSPGMMRSLSAGRPCAVCFLSLDDRLAVLLAGPLERLEANSTVLCRAASHACANWHATTSILVASKPSWRKQAWIPPFLSCLARAALPESIGMPPLKGQSQAASSPLDGNCKVRCAVLRCCGVTNASLLHVKASCLFAQFAGMAPSCNEVFCDIALMSASSEPRNSLHRFEPVPVRGAGLHSLDEVLSPREGPSITAIHGTRLLRLHALTRPISSRGCSHFFQESAWKLPVPPRPVLRASTHRAISAVSSWMPWMPQQSMKGTGCNAPSVHQLCGFLRSKAPLACLGSICRRSTPGWRSLADCVSNSVVHQDPGCTRLEFNTTILLALLVCRYCSMDQLELGLCCSTSDGGCAVSSRSATSTPGLDSWVSKMSGPSGSRTSLFCLPPLNGRVPRRSRVSRSRSVFGRFTCSLSSASAHQCARPMPILCFRSHNNNNIFPLLREHFRKAGSTASAAPAVSLLCPPQSSFDGFLHRKPHEWSHHALVLMPPTKISLSSNRDPIGHASLLRRRPFAAHCGGAVVCTCLPILDLLDVPGTSRVCRLHTCR</sequence>
<proteinExistence type="predicted"/>
<evidence type="ECO:0000313" key="2">
    <source>
        <dbReference type="EMBL" id="CAE8630633.1"/>
    </source>
</evidence>
<evidence type="ECO:0000256" key="1">
    <source>
        <dbReference type="SAM" id="MobiDB-lite"/>
    </source>
</evidence>
<evidence type="ECO:0000313" key="3">
    <source>
        <dbReference type="Proteomes" id="UP000654075"/>
    </source>
</evidence>
<gene>
    <name evidence="2" type="ORF">PGLA1383_LOCUS46892</name>
</gene>
<feature type="region of interest" description="Disordered" evidence="1">
    <location>
        <begin position="328"/>
        <end position="349"/>
    </location>
</feature>
<name>A0A813GZ90_POLGL</name>
<comment type="caution">
    <text evidence="2">The sequence shown here is derived from an EMBL/GenBank/DDBJ whole genome shotgun (WGS) entry which is preliminary data.</text>
</comment>